<evidence type="ECO:0000313" key="1">
    <source>
        <dbReference type="EMBL" id="OAH42115.1"/>
    </source>
</evidence>
<reference evidence="1 2" key="1">
    <citation type="submission" date="2016-02" db="EMBL/GenBank/DDBJ databases">
        <authorList>
            <person name="Wen L."/>
            <person name="He K."/>
            <person name="Yang H."/>
        </authorList>
    </citation>
    <scope>NUCLEOTIDE SEQUENCE [LARGE SCALE GENOMIC DNA]</scope>
    <source>
        <strain evidence="1 2">CD09_2</strain>
    </source>
</reference>
<gene>
    <name evidence="1" type="ORF">AX777_21935</name>
</gene>
<protein>
    <submittedName>
        <fullName evidence="1">Uncharacterized protein</fullName>
    </submittedName>
</protein>
<sequence>MSRGPLKRWRERGSQTIAVSLPFPDIMEVALALLSLSPDELRALEWSFADRKRLLDHFLQSGKEAQTLDRDKLDQALLRLRLPLRDVHRLKRFARRDLPKAASNATVIERLSRVLEATSPDKPSWNKTVDT</sequence>
<dbReference type="AlphaFoldDB" id="A0A177JPG1"/>
<proteinExistence type="predicted"/>
<evidence type="ECO:0000313" key="2">
    <source>
        <dbReference type="Proteomes" id="UP000077262"/>
    </source>
</evidence>
<comment type="caution">
    <text evidence="1">The sequence shown here is derived from an EMBL/GenBank/DDBJ whole genome shotgun (WGS) entry which is preliminary data.</text>
</comment>
<accession>A0A177JPG1</accession>
<organism evidence="1 2">
    <name type="scientific">Sphingobium yanoikuyae</name>
    <name type="common">Sphingomonas yanoikuyae</name>
    <dbReference type="NCBI Taxonomy" id="13690"/>
    <lineage>
        <taxon>Bacteria</taxon>
        <taxon>Pseudomonadati</taxon>
        <taxon>Pseudomonadota</taxon>
        <taxon>Alphaproteobacteria</taxon>
        <taxon>Sphingomonadales</taxon>
        <taxon>Sphingomonadaceae</taxon>
        <taxon>Sphingobium</taxon>
    </lineage>
</organism>
<dbReference type="EMBL" id="LSTR01000044">
    <property type="protein sequence ID" value="OAH42115.1"/>
    <property type="molecule type" value="Genomic_DNA"/>
</dbReference>
<dbReference type="Proteomes" id="UP000077262">
    <property type="component" value="Unassembled WGS sequence"/>
</dbReference>
<name>A0A177JPG1_SPHYA</name>